<keyword evidence="10" id="KW-1185">Reference proteome</keyword>
<evidence type="ECO:0000256" key="4">
    <source>
        <dbReference type="ARBA" id="ARBA00023065"/>
    </source>
</evidence>
<sequence length="179" mass="19227">MAGDTTTIARPYAEAAFEVAKAEGTLDAWADELALLGAIVEDPQVGAQIGSPNASSEQLRDLIFGVAGEGLSEHVQNLVRLLAQNKRLIVLPDIARLFTQMKTLYDGLRQIEVTSAYPVGDAERDELAARLKAHFGGDVDLTIEEDPDLIGGVKVRAGDVVIDGSVRGKLERLSNDLQF</sequence>
<comment type="similarity">
    <text evidence="8">Belongs to the ATPase delta chain family.</text>
</comment>
<dbReference type="InterPro" id="IPR000711">
    <property type="entry name" value="ATPase_OSCP/dsu"/>
</dbReference>
<keyword evidence="2 8" id="KW-0813">Transport</keyword>
<comment type="function">
    <text evidence="8">This protein is part of the stalk that links CF(0) to CF(1). It either transmits conformational changes from CF(0) to CF(1) or is implicated in proton conduction.</text>
</comment>
<evidence type="ECO:0000256" key="8">
    <source>
        <dbReference type="HAMAP-Rule" id="MF_01416"/>
    </source>
</evidence>
<evidence type="ECO:0000256" key="2">
    <source>
        <dbReference type="ARBA" id="ARBA00022448"/>
    </source>
</evidence>
<dbReference type="PRINTS" id="PR00125">
    <property type="entry name" value="ATPASEDELTA"/>
</dbReference>
<evidence type="ECO:0000313" key="9">
    <source>
        <dbReference type="EMBL" id="MBK1629522.1"/>
    </source>
</evidence>
<comment type="caution">
    <text evidence="9">The sequence shown here is derived from an EMBL/GenBank/DDBJ whole genome shotgun (WGS) entry which is preliminary data.</text>
</comment>
<proteinExistence type="inferred from homology"/>
<evidence type="ECO:0000256" key="5">
    <source>
        <dbReference type="ARBA" id="ARBA00023136"/>
    </source>
</evidence>
<dbReference type="Pfam" id="PF00213">
    <property type="entry name" value="OSCP"/>
    <property type="match status" value="1"/>
</dbReference>
<dbReference type="Gene3D" id="1.10.520.20">
    <property type="entry name" value="N-terminal domain of the delta subunit of the F1F0-ATP synthase"/>
    <property type="match status" value="1"/>
</dbReference>
<name>A0ABS1CCA1_9GAMM</name>
<keyword evidence="6 8" id="KW-0139">CF(1)</keyword>
<gene>
    <name evidence="8" type="primary">atpH</name>
    <name evidence="9" type="ORF">CKO31_01965</name>
</gene>
<keyword evidence="7 8" id="KW-0066">ATP synthesis</keyword>
<dbReference type="RefSeq" id="WP_200233584.1">
    <property type="nucleotide sequence ID" value="NZ_NRRV01000003.1"/>
</dbReference>
<protein>
    <recommendedName>
        <fullName evidence="8">ATP synthase subunit delta</fullName>
    </recommendedName>
    <alternativeName>
        <fullName evidence="8">ATP synthase F(1) sector subunit delta</fullName>
    </alternativeName>
    <alternativeName>
        <fullName evidence="8">F-type ATPase subunit delta</fullName>
        <shortName evidence="8">F-ATPase subunit delta</shortName>
    </alternativeName>
</protein>
<dbReference type="NCBIfam" id="NF004402">
    <property type="entry name" value="PRK05758.2-2"/>
    <property type="match status" value="1"/>
</dbReference>
<evidence type="ECO:0000256" key="6">
    <source>
        <dbReference type="ARBA" id="ARBA00023196"/>
    </source>
</evidence>
<dbReference type="EMBL" id="NRRV01000003">
    <property type="protein sequence ID" value="MBK1629522.1"/>
    <property type="molecule type" value="Genomic_DNA"/>
</dbReference>
<comment type="function">
    <text evidence="8">F(1)F(0) ATP synthase produces ATP from ADP in the presence of a proton or sodium gradient. F-type ATPases consist of two structural domains, F(1) containing the extramembraneous catalytic core and F(0) containing the membrane proton channel, linked together by a central stalk and a peripheral stalk. During catalysis, ATP synthesis in the catalytic domain of F(1) is coupled via a rotary mechanism of the central stalk subunits to proton translocation.</text>
</comment>
<dbReference type="InterPro" id="IPR026015">
    <property type="entry name" value="ATP_synth_OSCP/delta_N_sf"/>
</dbReference>
<comment type="subcellular location">
    <subcellularLocation>
        <location evidence="8">Cell membrane</location>
        <topology evidence="8">Peripheral membrane protein</topology>
    </subcellularLocation>
    <subcellularLocation>
        <location evidence="1">Membrane</location>
    </subcellularLocation>
</comment>
<dbReference type="PANTHER" id="PTHR11910">
    <property type="entry name" value="ATP SYNTHASE DELTA CHAIN"/>
    <property type="match status" value="1"/>
</dbReference>
<dbReference type="HAMAP" id="MF_01416">
    <property type="entry name" value="ATP_synth_delta_bact"/>
    <property type="match status" value="1"/>
</dbReference>
<dbReference type="NCBIfam" id="TIGR01145">
    <property type="entry name" value="ATP_synt_delta"/>
    <property type="match status" value="1"/>
</dbReference>
<dbReference type="SUPFAM" id="SSF47928">
    <property type="entry name" value="N-terminal domain of the delta subunit of the F1F0-ATP synthase"/>
    <property type="match status" value="1"/>
</dbReference>
<reference evidence="9 10" key="1">
    <citation type="journal article" date="2020" name="Microorganisms">
        <title>Osmotic Adaptation and Compatible Solute Biosynthesis of Phototrophic Bacteria as Revealed from Genome Analyses.</title>
        <authorList>
            <person name="Imhoff J.F."/>
            <person name="Rahn T."/>
            <person name="Kunzel S."/>
            <person name="Keller A."/>
            <person name="Neulinger S.C."/>
        </authorList>
    </citation>
    <scope>NUCLEOTIDE SEQUENCE [LARGE SCALE GENOMIC DNA]</scope>
    <source>
        <strain evidence="9 10">DSM 6210</strain>
    </source>
</reference>
<dbReference type="Proteomes" id="UP000748752">
    <property type="component" value="Unassembled WGS sequence"/>
</dbReference>
<evidence type="ECO:0000256" key="1">
    <source>
        <dbReference type="ARBA" id="ARBA00004370"/>
    </source>
</evidence>
<keyword evidence="4 8" id="KW-0406">Ion transport</keyword>
<keyword evidence="8" id="KW-1003">Cell membrane</keyword>
<organism evidence="9 10">
    <name type="scientific">Thiohalocapsa halophila</name>
    <dbReference type="NCBI Taxonomy" id="69359"/>
    <lineage>
        <taxon>Bacteria</taxon>
        <taxon>Pseudomonadati</taxon>
        <taxon>Pseudomonadota</taxon>
        <taxon>Gammaproteobacteria</taxon>
        <taxon>Chromatiales</taxon>
        <taxon>Chromatiaceae</taxon>
        <taxon>Thiohalocapsa</taxon>
    </lineage>
</organism>
<accession>A0ABS1CCA1</accession>
<keyword evidence="3 8" id="KW-0375">Hydrogen ion transport</keyword>
<evidence type="ECO:0000256" key="3">
    <source>
        <dbReference type="ARBA" id="ARBA00022781"/>
    </source>
</evidence>
<keyword evidence="5 8" id="KW-0472">Membrane</keyword>
<evidence type="ECO:0000313" key="10">
    <source>
        <dbReference type="Proteomes" id="UP000748752"/>
    </source>
</evidence>
<evidence type="ECO:0000256" key="7">
    <source>
        <dbReference type="ARBA" id="ARBA00023310"/>
    </source>
</evidence>